<feature type="signal peptide" evidence="1">
    <location>
        <begin position="1"/>
        <end position="22"/>
    </location>
</feature>
<evidence type="ECO:0000313" key="2">
    <source>
        <dbReference type="EMBL" id="VHO01321.1"/>
    </source>
</evidence>
<proteinExistence type="predicted"/>
<gene>
    <name evidence="2" type="ORF">BAL341_291</name>
</gene>
<keyword evidence="1" id="KW-0732">Signal</keyword>
<dbReference type="AlphaFoldDB" id="A0A486XI37"/>
<accession>A0A486XI37</accession>
<sequence>MKQFTLLVLWLAVLCSSQPVLADGRVVDKVYHPYVQPLERNFEYRALYQRQKDHPNNNSMAQKIGYGFSIADNMAVSLYLLAERVMPDDYTVAGYEAELRWMLTEQGQFSWDWGLLFELEHQQQTDDNEFTTGLSVEKEFEHTSLTINTFLVYEWGANIENEIETEFRLQYRYRYLPALQPSLEVYIGEGYKGAGPGFMGVHKFSHTRQLKWEAALVFAMDNNTIDRTLRFALEYEF</sequence>
<dbReference type="EMBL" id="CAAJGR010000048">
    <property type="protein sequence ID" value="VHO01321.1"/>
    <property type="molecule type" value="Genomic_DNA"/>
</dbReference>
<protein>
    <submittedName>
        <fullName evidence="2">Uncharacterized protein</fullName>
    </submittedName>
</protein>
<reference evidence="2" key="1">
    <citation type="submission" date="2019-04" db="EMBL/GenBank/DDBJ databases">
        <authorList>
            <person name="Brambilla D."/>
        </authorList>
    </citation>
    <scope>NUCLEOTIDE SEQUENCE</scope>
    <source>
        <strain evidence="2">BAL1</strain>
    </source>
</reference>
<name>A0A486XI37_9GAMM</name>
<evidence type="ECO:0000256" key="1">
    <source>
        <dbReference type="SAM" id="SignalP"/>
    </source>
</evidence>
<organism evidence="2">
    <name type="scientific">Rheinheimera sp. BAL341</name>
    <dbReference type="NCBI Taxonomy" id="1708203"/>
    <lineage>
        <taxon>Bacteria</taxon>
        <taxon>Pseudomonadati</taxon>
        <taxon>Pseudomonadota</taxon>
        <taxon>Gammaproteobacteria</taxon>
        <taxon>Chromatiales</taxon>
        <taxon>Chromatiaceae</taxon>
        <taxon>Rheinheimera</taxon>
    </lineage>
</organism>
<feature type="chain" id="PRO_5019717723" evidence="1">
    <location>
        <begin position="23"/>
        <end position="237"/>
    </location>
</feature>